<sequence>MAQYIFDEEYDGERFKYGLQYRPFDLGTVPKGHIIGSLREDANEEPHRFGIIEYPFELTERQVASFQLIDLNKESI</sequence>
<proteinExistence type="predicted"/>
<name>A0A0F9N4M7_9ZZZZ</name>
<comment type="caution">
    <text evidence="2">The sequence shown here is derived from an EMBL/GenBank/DDBJ whole genome shotgun (WGS) entry which is preliminary data.</text>
</comment>
<dbReference type="AlphaFoldDB" id="A0A0F9N4M7"/>
<dbReference type="EMBL" id="LAZR01008807">
    <property type="protein sequence ID" value="KKM76452.1"/>
    <property type="molecule type" value="Genomic_DNA"/>
</dbReference>
<evidence type="ECO:0000259" key="1">
    <source>
        <dbReference type="Pfam" id="PF18789"/>
    </source>
</evidence>
<gene>
    <name evidence="2" type="ORF">LCGC14_1379930</name>
</gene>
<dbReference type="Pfam" id="PF18789">
    <property type="entry name" value="DarA_C"/>
    <property type="match status" value="1"/>
</dbReference>
<reference evidence="2" key="1">
    <citation type="journal article" date="2015" name="Nature">
        <title>Complex archaea that bridge the gap between prokaryotes and eukaryotes.</title>
        <authorList>
            <person name="Spang A."/>
            <person name="Saw J.H."/>
            <person name="Jorgensen S.L."/>
            <person name="Zaremba-Niedzwiedzka K."/>
            <person name="Martijn J."/>
            <person name="Lind A.E."/>
            <person name="van Eijk R."/>
            <person name="Schleper C."/>
            <person name="Guy L."/>
            <person name="Ettema T.J."/>
        </authorList>
    </citation>
    <scope>NUCLEOTIDE SEQUENCE</scope>
</reference>
<feature type="domain" description="Defence against restriction A C-terminal" evidence="1">
    <location>
        <begin position="14"/>
        <end position="71"/>
    </location>
</feature>
<organism evidence="2">
    <name type="scientific">marine sediment metagenome</name>
    <dbReference type="NCBI Taxonomy" id="412755"/>
    <lineage>
        <taxon>unclassified sequences</taxon>
        <taxon>metagenomes</taxon>
        <taxon>ecological metagenomes</taxon>
    </lineage>
</organism>
<evidence type="ECO:0000313" key="2">
    <source>
        <dbReference type="EMBL" id="KKM76452.1"/>
    </source>
</evidence>
<dbReference type="InterPro" id="IPR041501">
    <property type="entry name" value="DarA_C"/>
</dbReference>
<protein>
    <recommendedName>
        <fullName evidence="1">Defence against restriction A C-terminal domain-containing protein</fullName>
    </recommendedName>
</protein>
<accession>A0A0F9N4M7</accession>